<feature type="domain" description="AMP-binding enzyme C-terminal" evidence="1">
    <location>
        <begin position="7"/>
        <end position="78"/>
    </location>
</feature>
<proteinExistence type="predicted"/>
<dbReference type="InterPro" id="IPR025110">
    <property type="entry name" value="AMP-bd_C"/>
</dbReference>
<protein>
    <recommendedName>
        <fullName evidence="1">AMP-binding enzyme C-terminal domain-containing protein</fullName>
    </recommendedName>
</protein>
<keyword evidence="3" id="KW-1185">Reference proteome</keyword>
<reference evidence="2 3" key="1">
    <citation type="journal article" date="2018" name="Int. J. Syst. Evol. Microbiol.">
        <title>Glycomyces paridis sp. nov., isolated from the medicinal plant Paris polyphylla.</title>
        <authorList>
            <person name="Fang X.M."/>
            <person name="Bai J.L."/>
            <person name="Su J."/>
            <person name="Zhao L.L."/>
            <person name="Liu H.Y."/>
            <person name="Ma B.P."/>
            <person name="Zhang Y.Q."/>
            <person name="Yu L.Y."/>
        </authorList>
    </citation>
    <scope>NUCLEOTIDE SEQUENCE [LARGE SCALE GENOMIC DNA]</scope>
    <source>
        <strain evidence="2 3">CPCC 204357</strain>
    </source>
</reference>
<evidence type="ECO:0000313" key="2">
    <source>
        <dbReference type="EMBL" id="THV29683.1"/>
    </source>
</evidence>
<evidence type="ECO:0000259" key="1">
    <source>
        <dbReference type="Pfam" id="PF13193"/>
    </source>
</evidence>
<gene>
    <name evidence="2" type="ORF">E9998_08830</name>
</gene>
<dbReference type="Gene3D" id="3.30.300.30">
    <property type="match status" value="1"/>
</dbReference>
<dbReference type="AlphaFoldDB" id="A0A4S8PGN2"/>
<sequence>MVPIAAVETVLTQYGPIREAAVFPVPDNRVGEEIAVAIVADRPLDEDRLLRYLLPRLRPQYVPRRLYVLDELPRTRKGTVARHLLWRLTTEETSANDRA</sequence>
<dbReference type="Proteomes" id="UP000305792">
    <property type="component" value="Unassembled WGS sequence"/>
</dbReference>
<dbReference type="Pfam" id="PF13193">
    <property type="entry name" value="AMP-binding_C"/>
    <property type="match status" value="1"/>
</dbReference>
<evidence type="ECO:0000313" key="3">
    <source>
        <dbReference type="Proteomes" id="UP000305792"/>
    </source>
</evidence>
<name>A0A4S8PGN2_9ACTN</name>
<dbReference type="SUPFAM" id="SSF56801">
    <property type="entry name" value="Acetyl-CoA synthetase-like"/>
    <property type="match status" value="1"/>
</dbReference>
<accession>A0A4S8PGN2</accession>
<organism evidence="2 3">
    <name type="scientific">Glycomyces paridis</name>
    <dbReference type="NCBI Taxonomy" id="2126555"/>
    <lineage>
        <taxon>Bacteria</taxon>
        <taxon>Bacillati</taxon>
        <taxon>Actinomycetota</taxon>
        <taxon>Actinomycetes</taxon>
        <taxon>Glycomycetales</taxon>
        <taxon>Glycomycetaceae</taxon>
        <taxon>Glycomyces</taxon>
    </lineage>
</organism>
<dbReference type="InterPro" id="IPR045851">
    <property type="entry name" value="AMP-bd_C_sf"/>
</dbReference>
<comment type="caution">
    <text evidence="2">The sequence shown here is derived from an EMBL/GenBank/DDBJ whole genome shotgun (WGS) entry which is preliminary data.</text>
</comment>
<dbReference type="EMBL" id="STGX01000005">
    <property type="protein sequence ID" value="THV29683.1"/>
    <property type="molecule type" value="Genomic_DNA"/>
</dbReference>